<keyword evidence="2" id="KW-0378">Hydrolase</keyword>
<keyword evidence="6" id="KW-1185">Reference proteome</keyword>
<dbReference type="GO" id="GO:0008270">
    <property type="term" value="F:zinc ion binding"/>
    <property type="evidence" value="ECO:0007669"/>
    <property type="project" value="InterPro"/>
</dbReference>
<accession>A0A327NFH6</accession>
<dbReference type="GO" id="GO:0005524">
    <property type="term" value="F:ATP binding"/>
    <property type="evidence" value="ECO:0007669"/>
    <property type="project" value="InterPro"/>
</dbReference>
<dbReference type="AlphaFoldDB" id="A0A327NFH6"/>
<dbReference type="GO" id="GO:0016020">
    <property type="term" value="C:membrane"/>
    <property type="evidence" value="ECO:0007669"/>
    <property type="project" value="InterPro"/>
</dbReference>
<evidence type="ECO:0000313" key="6">
    <source>
        <dbReference type="Proteomes" id="UP000249016"/>
    </source>
</evidence>
<dbReference type="PROSITE" id="PS51257">
    <property type="entry name" value="PROKAR_LIPOPROTEIN"/>
    <property type="match status" value="1"/>
</dbReference>
<keyword evidence="3" id="KW-0812">Transmembrane</keyword>
<dbReference type="GO" id="GO:0004222">
    <property type="term" value="F:metalloendopeptidase activity"/>
    <property type="evidence" value="ECO:0007669"/>
    <property type="project" value="InterPro"/>
</dbReference>
<comment type="caution">
    <text evidence="5">The sequence shown here is derived from an EMBL/GenBank/DDBJ whole genome shotgun (WGS) entry which is preliminary data.</text>
</comment>
<sequence>MSDEIKRYSQSGMYWLIVTLSTIIFVASCTSSVREISQKRFMEMVKDQEVERITIVNGQQVDVILTPGALAKAKYQGLFVDKKQLENGEPHCRLLIISEQAFMDDLAKMNPTFLITPEERGLFSSK</sequence>
<evidence type="ECO:0000313" key="5">
    <source>
        <dbReference type="EMBL" id="RAI74051.1"/>
    </source>
</evidence>
<evidence type="ECO:0000256" key="3">
    <source>
        <dbReference type="SAM" id="Phobius"/>
    </source>
</evidence>
<dbReference type="Gene3D" id="3.40.1690.20">
    <property type="match status" value="1"/>
</dbReference>
<evidence type="ECO:0000256" key="2">
    <source>
        <dbReference type="ARBA" id="ARBA00022801"/>
    </source>
</evidence>
<dbReference type="Pfam" id="PF06480">
    <property type="entry name" value="FtsH_ext"/>
    <property type="match status" value="1"/>
</dbReference>
<dbReference type="GO" id="GO:0004176">
    <property type="term" value="F:ATP-dependent peptidase activity"/>
    <property type="evidence" value="ECO:0007669"/>
    <property type="project" value="InterPro"/>
</dbReference>
<feature type="domain" description="Peptidase M41 FtsH extracellular" evidence="4">
    <location>
        <begin position="16"/>
        <end position="71"/>
    </location>
</feature>
<dbReference type="Proteomes" id="UP000249016">
    <property type="component" value="Unassembled WGS sequence"/>
</dbReference>
<dbReference type="InterPro" id="IPR011546">
    <property type="entry name" value="Pept_M41_FtsH_extracell"/>
</dbReference>
<keyword evidence="3" id="KW-0472">Membrane</keyword>
<keyword evidence="1" id="KW-0645">Protease</keyword>
<dbReference type="RefSeq" id="WP_111340923.1">
    <property type="nucleotide sequence ID" value="NZ_QLII01000001.1"/>
</dbReference>
<keyword evidence="3" id="KW-1133">Transmembrane helix</keyword>
<feature type="transmembrane region" description="Helical" evidence="3">
    <location>
        <begin position="12"/>
        <end position="33"/>
    </location>
</feature>
<organism evidence="5 6">
    <name type="scientific">Spirosoma telluris</name>
    <dbReference type="NCBI Taxonomy" id="2183553"/>
    <lineage>
        <taxon>Bacteria</taxon>
        <taxon>Pseudomonadati</taxon>
        <taxon>Bacteroidota</taxon>
        <taxon>Cytophagia</taxon>
        <taxon>Cytophagales</taxon>
        <taxon>Cytophagaceae</taxon>
        <taxon>Spirosoma</taxon>
    </lineage>
</organism>
<reference evidence="5 6" key="1">
    <citation type="submission" date="2018-06" db="EMBL/GenBank/DDBJ databases">
        <title>Spirosoma sp. HMF3257 Genome sequencing and assembly.</title>
        <authorList>
            <person name="Kang H."/>
            <person name="Cha I."/>
            <person name="Kim H."/>
            <person name="Kang J."/>
            <person name="Joh K."/>
        </authorList>
    </citation>
    <scope>NUCLEOTIDE SEQUENCE [LARGE SCALE GENOMIC DNA]</scope>
    <source>
        <strain evidence="5 6">HMF3257</strain>
    </source>
</reference>
<protein>
    <recommendedName>
        <fullName evidence="4">Peptidase M41 FtsH extracellular domain-containing protein</fullName>
    </recommendedName>
</protein>
<dbReference type="EMBL" id="QLII01000001">
    <property type="protein sequence ID" value="RAI74051.1"/>
    <property type="molecule type" value="Genomic_DNA"/>
</dbReference>
<proteinExistence type="predicted"/>
<name>A0A327NFH6_9BACT</name>
<evidence type="ECO:0000256" key="1">
    <source>
        <dbReference type="ARBA" id="ARBA00022670"/>
    </source>
</evidence>
<dbReference type="GO" id="GO:0006508">
    <property type="term" value="P:proteolysis"/>
    <property type="evidence" value="ECO:0007669"/>
    <property type="project" value="UniProtKB-KW"/>
</dbReference>
<evidence type="ECO:0000259" key="4">
    <source>
        <dbReference type="Pfam" id="PF06480"/>
    </source>
</evidence>
<gene>
    <name evidence="5" type="ORF">HMF3257_06180</name>
</gene>